<feature type="compositionally biased region" description="Basic and acidic residues" evidence="1">
    <location>
        <begin position="302"/>
        <end position="317"/>
    </location>
</feature>
<evidence type="ECO:0008006" key="4">
    <source>
        <dbReference type="Google" id="ProtNLM"/>
    </source>
</evidence>
<dbReference type="Gene3D" id="2.160.10.10">
    <property type="entry name" value="Hexapeptide repeat proteins"/>
    <property type="match status" value="1"/>
</dbReference>
<protein>
    <recommendedName>
        <fullName evidence="4">Polymer-forming cytoskeletal protein</fullName>
    </recommendedName>
</protein>
<feature type="compositionally biased region" description="Acidic residues" evidence="1">
    <location>
        <begin position="336"/>
        <end position="346"/>
    </location>
</feature>
<evidence type="ECO:0000313" key="3">
    <source>
        <dbReference type="Proteomes" id="UP001304970"/>
    </source>
</evidence>
<organism evidence="2 3">
    <name type="scientific">Methanolapillus ohkumae</name>
    <dbReference type="NCBI Taxonomy" id="3028298"/>
    <lineage>
        <taxon>Archaea</taxon>
        <taxon>Methanobacteriati</taxon>
        <taxon>Methanobacteriota</taxon>
        <taxon>Stenosarchaea group</taxon>
        <taxon>Methanomicrobia</taxon>
        <taxon>Methanosarcinales</taxon>
        <taxon>Methanosarcinaceae</taxon>
        <taxon>Methanolapillus</taxon>
    </lineage>
</organism>
<evidence type="ECO:0000256" key="1">
    <source>
        <dbReference type="SAM" id="MobiDB-lite"/>
    </source>
</evidence>
<dbReference type="AlphaFoldDB" id="A0AA96V9M0"/>
<keyword evidence="3" id="KW-1185">Reference proteome</keyword>
<gene>
    <name evidence="2" type="ORF">MsAm2_16270</name>
</gene>
<dbReference type="EMBL" id="CP131061">
    <property type="protein sequence ID" value="WNY27813.1"/>
    <property type="molecule type" value="Genomic_DNA"/>
</dbReference>
<reference evidence="2 3" key="1">
    <citation type="submission" date="2023-07" db="EMBL/GenBank/DDBJ databases">
        <title>Closed genome sequence of Methanosarcinaceae archaeon Am2.</title>
        <authorList>
            <person name="Poehlein A."/>
            <person name="Protasov E."/>
            <person name="Platt K."/>
            <person name="Reeh H."/>
            <person name="Daniel R."/>
            <person name="Brune A."/>
        </authorList>
    </citation>
    <scope>NUCLEOTIDE SEQUENCE [LARGE SCALE GENOMIC DNA]</scope>
    <source>
        <strain evidence="2 3">Am2</strain>
    </source>
</reference>
<dbReference type="InterPro" id="IPR011004">
    <property type="entry name" value="Trimer_LpxA-like_sf"/>
</dbReference>
<feature type="region of interest" description="Disordered" evidence="1">
    <location>
        <begin position="471"/>
        <end position="535"/>
    </location>
</feature>
<feature type="compositionally biased region" description="Basic and acidic residues" evidence="1">
    <location>
        <begin position="502"/>
        <end position="520"/>
    </location>
</feature>
<feature type="region of interest" description="Disordered" evidence="1">
    <location>
        <begin position="298"/>
        <end position="351"/>
    </location>
</feature>
<feature type="compositionally biased region" description="Basic and acidic residues" evidence="1">
    <location>
        <begin position="433"/>
        <end position="446"/>
    </location>
</feature>
<dbReference type="Proteomes" id="UP001304970">
    <property type="component" value="Chromosome"/>
</dbReference>
<evidence type="ECO:0000313" key="2">
    <source>
        <dbReference type="EMBL" id="WNY27813.1"/>
    </source>
</evidence>
<dbReference type="RefSeq" id="WP_338097771.1">
    <property type="nucleotide sequence ID" value="NZ_CP131061.1"/>
</dbReference>
<dbReference type="SUPFAM" id="SSF51161">
    <property type="entry name" value="Trimeric LpxA-like enzymes"/>
    <property type="match status" value="1"/>
</dbReference>
<dbReference type="GeneID" id="89229052"/>
<accession>A0AA96V9M0</accession>
<feature type="region of interest" description="Disordered" evidence="1">
    <location>
        <begin position="417"/>
        <end position="459"/>
    </location>
</feature>
<name>A0AA96V9M0_9EURY</name>
<proteinExistence type="predicted"/>
<sequence>MTSKPKIRFYPSSNTYVIPKGSFFEDSILIHGNLIAGPGVHFWKNVIVEGNVQLGKGCTLAGNLKAVNVIVGAKSKVGGKITADWNTSVFQNSEIGSIECLGHLVIMNGCVVGYANAEKTMEILGKADIKKIGRVTKVTVRTNEVLPVPEEKDIPAEFENMDDGPSGKMNFEVEAIEIETATAETIATEPVAFETVESETIEIDIKTGAEENSDFEIIEPESLKIEEAEFKIEEANESADTIFADAGGTIGEDETDDAEIISHTESGIVTKTVIETAFGPVTIEDYEYETEVEFDFGLEENGLEKEERSEKETDKNACPKSKFLKHTSQKSKPVEPEDDDAEVYEDEKEKDMTGSYVNFNKKRRAGGAELIYDAERDGNFDPTLPEDEARRIENTHYGTDSRSPKFATKTETVSPAKFKAAPDPFSPATGCVTDKKIYKPYDDGKTRASQPSKQPARIGEIPISELMKKEKEIKKQPAASNDFYRYPPEFSGRSRAGAKTKVQLDETDREDAKKWYEERQSGVSKTSKKEYPPYI</sequence>